<evidence type="ECO:0000259" key="4">
    <source>
        <dbReference type="PROSITE" id="PS50932"/>
    </source>
</evidence>
<dbReference type="CDD" id="cd06294">
    <property type="entry name" value="PBP1_MalR-like"/>
    <property type="match status" value="1"/>
</dbReference>
<dbReference type="SUPFAM" id="SSF47413">
    <property type="entry name" value="lambda repressor-like DNA-binding domains"/>
    <property type="match status" value="1"/>
</dbReference>
<evidence type="ECO:0000256" key="1">
    <source>
        <dbReference type="ARBA" id="ARBA00023015"/>
    </source>
</evidence>
<dbReference type="KEGG" id="prt:AUC31_05605"/>
<dbReference type="InterPro" id="IPR028082">
    <property type="entry name" value="Peripla_BP_I"/>
</dbReference>
<dbReference type="InterPro" id="IPR010982">
    <property type="entry name" value="Lambda_DNA-bd_dom_sf"/>
</dbReference>
<keyword evidence="2" id="KW-0238">DNA-binding</keyword>
<sequence length="339" mass="37228">MAITIKDVAKLAEVSPATVSRVIADHPKITPKTKRKVRKAMEELGYYPNFQARNLVAQKSKAIGVVMENSTTLAFQNPFFPEVLRGISVSAHHSQYGLYLSTSATEQEIYEEVVAMTQGKRVDGIILLYSKIDDKVMDYLLANGVPFSVVGRPYTRPDAISYVDNDNVAIAKEVVGHLVSLGHRDISFVGGASDFIVSSDRLSGYRQALDEAGIAFTPDYVVTQEKMEGHEQQAIRNLMEQKNPPTAIVTHDDLVAYEVISYLEDLNIAVPTDVSIVGFNNHTLSSHLKPPLSTVDISIFDLGMEAANLVLEKINDDNAPPRNIIVPATLIERGSCQSL</sequence>
<dbReference type="RefSeq" id="WP_058381435.1">
    <property type="nucleotide sequence ID" value="NZ_CP013659.2"/>
</dbReference>
<dbReference type="EMBL" id="CP013659">
    <property type="protein sequence ID" value="ALS74728.1"/>
    <property type="molecule type" value="Genomic_DNA"/>
</dbReference>
<evidence type="ECO:0000313" key="6">
    <source>
        <dbReference type="Proteomes" id="UP000067683"/>
    </source>
</evidence>
<accession>A0A0U2XQA9</accession>
<dbReference type="AlphaFoldDB" id="A0A0U2XQA9"/>
<organism evidence="5 6">
    <name type="scientific">Planococcus rifietoensis</name>
    <dbReference type="NCBI Taxonomy" id="200991"/>
    <lineage>
        <taxon>Bacteria</taxon>
        <taxon>Bacillati</taxon>
        <taxon>Bacillota</taxon>
        <taxon>Bacilli</taxon>
        <taxon>Bacillales</taxon>
        <taxon>Caryophanaceae</taxon>
        <taxon>Planococcus</taxon>
    </lineage>
</organism>
<feature type="domain" description="HTH lacI-type" evidence="4">
    <location>
        <begin position="3"/>
        <end position="57"/>
    </location>
</feature>
<reference evidence="5" key="1">
    <citation type="submission" date="2016-01" db="EMBL/GenBank/DDBJ databases">
        <title>Complete genome of Planococcus rifietoensis type strain M8.</title>
        <authorList>
            <person name="See-Too W.S."/>
        </authorList>
    </citation>
    <scope>NUCLEOTIDE SEQUENCE [LARGE SCALE GENOMIC DNA]</scope>
    <source>
        <strain evidence="5">M8</strain>
    </source>
</reference>
<evidence type="ECO:0000256" key="2">
    <source>
        <dbReference type="ARBA" id="ARBA00023125"/>
    </source>
</evidence>
<dbReference type="InterPro" id="IPR000843">
    <property type="entry name" value="HTH_LacI"/>
</dbReference>
<dbReference type="PANTHER" id="PTHR30146:SF109">
    <property type="entry name" value="HTH-TYPE TRANSCRIPTIONAL REGULATOR GALS"/>
    <property type="match status" value="1"/>
</dbReference>
<proteinExistence type="predicted"/>
<dbReference type="Pfam" id="PF13377">
    <property type="entry name" value="Peripla_BP_3"/>
    <property type="match status" value="1"/>
</dbReference>
<dbReference type="SUPFAM" id="SSF53822">
    <property type="entry name" value="Periplasmic binding protein-like I"/>
    <property type="match status" value="1"/>
</dbReference>
<dbReference type="CDD" id="cd01392">
    <property type="entry name" value="HTH_LacI"/>
    <property type="match status" value="1"/>
</dbReference>
<keyword evidence="1" id="KW-0805">Transcription regulation</keyword>
<dbReference type="Pfam" id="PF00356">
    <property type="entry name" value="LacI"/>
    <property type="match status" value="1"/>
</dbReference>
<dbReference type="STRING" id="200991.AUC31_05605"/>
<dbReference type="GO" id="GO:0000976">
    <property type="term" value="F:transcription cis-regulatory region binding"/>
    <property type="evidence" value="ECO:0007669"/>
    <property type="project" value="TreeGrafter"/>
</dbReference>
<keyword evidence="3" id="KW-0804">Transcription</keyword>
<evidence type="ECO:0000256" key="3">
    <source>
        <dbReference type="ARBA" id="ARBA00023163"/>
    </source>
</evidence>
<protein>
    <submittedName>
        <fullName evidence="5">LacI family transcriptional regulator</fullName>
    </submittedName>
</protein>
<dbReference type="Proteomes" id="UP000067683">
    <property type="component" value="Chromosome"/>
</dbReference>
<dbReference type="PROSITE" id="PS00356">
    <property type="entry name" value="HTH_LACI_1"/>
    <property type="match status" value="1"/>
</dbReference>
<dbReference type="SMART" id="SM00354">
    <property type="entry name" value="HTH_LACI"/>
    <property type="match status" value="1"/>
</dbReference>
<dbReference type="Gene3D" id="3.40.50.2300">
    <property type="match status" value="2"/>
</dbReference>
<dbReference type="OrthoDB" id="9775106at2"/>
<dbReference type="Gene3D" id="1.10.260.40">
    <property type="entry name" value="lambda repressor-like DNA-binding domains"/>
    <property type="match status" value="1"/>
</dbReference>
<dbReference type="PROSITE" id="PS50932">
    <property type="entry name" value="HTH_LACI_2"/>
    <property type="match status" value="1"/>
</dbReference>
<dbReference type="GO" id="GO:0003700">
    <property type="term" value="F:DNA-binding transcription factor activity"/>
    <property type="evidence" value="ECO:0007669"/>
    <property type="project" value="TreeGrafter"/>
</dbReference>
<dbReference type="PANTHER" id="PTHR30146">
    <property type="entry name" value="LACI-RELATED TRANSCRIPTIONAL REPRESSOR"/>
    <property type="match status" value="1"/>
</dbReference>
<evidence type="ECO:0000313" key="5">
    <source>
        <dbReference type="EMBL" id="ALS74728.1"/>
    </source>
</evidence>
<gene>
    <name evidence="5" type="ORF">AUC31_05605</name>
</gene>
<name>A0A0U2XQA9_9BACL</name>
<keyword evidence="6" id="KW-1185">Reference proteome</keyword>
<dbReference type="InterPro" id="IPR046335">
    <property type="entry name" value="LacI/GalR-like_sensor"/>
</dbReference>